<dbReference type="Pfam" id="PF00149">
    <property type="entry name" value="Metallophos"/>
    <property type="match status" value="1"/>
</dbReference>
<reference evidence="6 7" key="2">
    <citation type="journal article" date="2016" name="Genome Announc.">
        <title>Draft Genome Sequence of a Versatile Hydrocarbon-Degrading Bacterium, Rhodococcus pyridinivorans Strain KG-16, Collected from Oil Fields in India.</title>
        <authorList>
            <person name="Aggarwal R.K."/>
            <person name="Dawar C."/>
            <person name="Phanindranath R."/>
            <person name="Mutnuri L."/>
            <person name="Dayal A.M."/>
        </authorList>
    </citation>
    <scope>NUCLEOTIDE SEQUENCE [LARGE SCALE GENOMIC DNA]</scope>
    <source>
        <strain evidence="6 7">KG-16</strain>
    </source>
</reference>
<feature type="domain" description="Calcineurin-like phosphoesterase" evidence="5">
    <location>
        <begin position="19"/>
        <end position="214"/>
    </location>
</feature>
<dbReference type="CDD" id="cd07402">
    <property type="entry name" value="MPP_GpdQ"/>
    <property type="match status" value="1"/>
</dbReference>
<protein>
    <submittedName>
        <fullName evidence="6">3',5'-cyclic-nucleotide phosphodiesterase</fullName>
    </submittedName>
</protein>
<organism evidence="6 7">
    <name type="scientific">Rhodococcus pyridinivorans KG-16</name>
    <dbReference type="NCBI Taxonomy" id="1441730"/>
    <lineage>
        <taxon>Bacteria</taxon>
        <taxon>Bacillati</taxon>
        <taxon>Actinomycetota</taxon>
        <taxon>Actinomycetes</taxon>
        <taxon>Mycobacteriales</taxon>
        <taxon>Nocardiaceae</taxon>
        <taxon>Rhodococcus</taxon>
    </lineage>
</organism>
<dbReference type="Gene3D" id="3.60.21.10">
    <property type="match status" value="1"/>
</dbReference>
<evidence type="ECO:0000256" key="4">
    <source>
        <dbReference type="ARBA" id="ARBA00025742"/>
    </source>
</evidence>
<dbReference type="PANTHER" id="PTHR42988">
    <property type="entry name" value="PHOSPHOHYDROLASE"/>
    <property type="match status" value="1"/>
</dbReference>
<reference evidence="7" key="1">
    <citation type="submission" date="2015-01" db="EMBL/GenBank/DDBJ databases">
        <title>Draft genome sequence of Rhodococcus pyridinivorans strain KG-16, a hydrocarbon-degrading bacterium.</title>
        <authorList>
            <person name="Aggarwal R.K."/>
            <person name="Dawar C."/>
        </authorList>
    </citation>
    <scope>NUCLEOTIDE SEQUENCE [LARGE SCALE GENOMIC DNA]</scope>
    <source>
        <strain evidence="7">KG-16</strain>
    </source>
</reference>
<dbReference type="PANTHER" id="PTHR42988:SF2">
    <property type="entry name" value="CYCLIC NUCLEOTIDE PHOSPHODIESTERASE CBUA0032-RELATED"/>
    <property type="match status" value="1"/>
</dbReference>
<dbReference type="InterPro" id="IPR004843">
    <property type="entry name" value="Calcineurin-like_PHP"/>
</dbReference>
<evidence type="ECO:0000256" key="2">
    <source>
        <dbReference type="ARBA" id="ARBA00022801"/>
    </source>
</evidence>
<sequence length="306" mass="32621">MGSSPAPERIAEYPRPSHTLLHLTDTHLVGGDELLYGTVDADTRLGLILEDIRASQVRPDALVFTGDLADRGQPDAYRKLRGLVEPLAAALGADIVWAMGNHDDRATFREELLDEDPVGAPIDEVHMVGGLRIITLDTSVPGHHHGEVSAEQLAWLADELSTPAPFGTVLALHHPPVPSVFDMAVLVELRDQAGLAEVLRGTDVRAILGGHLHYSTSATFAGIPVSVASSTCYTQDLNVPVGSQRGHDGAQGFNLVHVYPDTIVHSVVPSGSYATAGQPHTAEDAARRLAEAGIRIPENPDLTVRV</sequence>
<dbReference type="GeneID" id="29937680"/>
<dbReference type="Proteomes" id="UP000053060">
    <property type="component" value="Unassembled WGS sequence"/>
</dbReference>
<evidence type="ECO:0000256" key="3">
    <source>
        <dbReference type="ARBA" id="ARBA00023004"/>
    </source>
</evidence>
<comment type="caution">
    <text evidence="6">The sequence shown here is derived from an EMBL/GenBank/DDBJ whole genome shotgun (WGS) entry which is preliminary data.</text>
</comment>
<evidence type="ECO:0000313" key="6">
    <source>
        <dbReference type="EMBL" id="KSZ58813.1"/>
    </source>
</evidence>
<keyword evidence="1" id="KW-0479">Metal-binding</keyword>
<dbReference type="GO" id="GO:0046872">
    <property type="term" value="F:metal ion binding"/>
    <property type="evidence" value="ECO:0007669"/>
    <property type="project" value="UniProtKB-KW"/>
</dbReference>
<comment type="similarity">
    <text evidence="4">Belongs to the cyclic nucleotide phosphodiesterase class-III family.</text>
</comment>
<gene>
    <name evidence="6" type="ORF">Z045_09255</name>
</gene>
<keyword evidence="3" id="KW-0408">Iron</keyword>
<dbReference type="GO" id="GO:0004112">
    <property type="term" value="F:cyclic-nucleotide phosphodiesterase activity"/>
    <property type="evidence" value="ECO:0007669"/>
    <property type="project" value="InterPro"/>
</dbReference>
<dbReference type="AlphaFoldDB" id="A0A0V9ULE5"/>
<dbReference type="InterPro" id="IPR050884">
    <property type="entry name" value="CNP_phosphodiesterase-III"/>
</dbReference>
<keyword evidence="2" id="KW-0378">Hydrolase</keyword>
<evidence type="ECO:0000259" key="5">
    <source>
        <dbReference type="Pfam" id="PF00149"/>
    </source>
</evidence>
<dbReference type="InterPro" id="IPR029052">
    <property type="entry name" value="Metallo-depent_PP-like"/>
</dbReference>
<dbReference type="PATRIC" id="fig|1441730.3.peg.1926"/>
<evidence type="ECO:0000313" key="7">
    <source>
        <dbReference type="Proteomes" id="UP000053060"/>
    </source>
</evidence>
<dbReference type="RefSeq" id="WP_024103525.1">
    <property type="nucleotide sequence ID" value="NZ_AZXY01000004.1"/>
</dbReference>
<evidence type="ECO:0000256" key="1">
    <source>
        <dbReference type="ARBA" id="ARBA00022723"/>
    </source>
</evidence>
<accession>A0A0V9ULE5</accession>
<dbReference type="EMBL" id="AZXY01000004">
    <property type="protein sequence ID" value="KSZ58813.1"/>
    <property type="molecule type" value="Genomic_DNA"/>
</dbReference>
<name>A0A0V9ULE5_9NOCA</name>
<dbReference type="SUPFAM" id="SSF56300">
    <property type="entry name" value="Metallo-dependent phosphatases"/>
    <property type="match status" value="1"/>
</dbReference>
<proteinExistence type="inferred from homology"/>
<dbReference type="InterPro" id="IPR026575">
    <property type="entry name" value="GpdQ/CpdA-like"/>
</dbReference>